<name>A0A2G6KGK8_9BACT</name>
<dbReference type="EMBL" id="PDSK01000075">
    <property type="protein sequence ID" value="PIE34803.1"/>
    <property type="molecule type" value="Genomic_DNA"/>
</dbReference>
<comment type="caution">
    <text evidence="2">The sequence shown here is derived from an EMBL/GenBank/DDBJ whole genome shotgun (WGS) entry which is preliminary data.</text>
</comment>
<evidence type="ECO:0000313" key="3">
    <source>
        <dbReference type="Proteomes" id="UP000230821"/>
    </source>
</evidence>
<dbReference type="InterPro" id="IPR001347">
    <property type="entry name" value="SIS_dom"/>
</dbReference>
<dbReference type="GO" id="GO:0016853">
    <property type="term" value="F:isomerase activity"/>
    <property type="evidence" value="ECO:0007669"/>
    <property type="project" value="UniProtKB-KW"/>
</dbReference>
<keyword evidence="2" id="KW-0413">Isomerase</keyword>
<dbReference type="GO" id="GO:1901135">
    <property type="term" value="P:carbohydrate derivative metabolic process"/>
    <property type="evidence" value="ECO:0007669"/>
    <property type="project" value="InterPro"/>
</dbReference>
<reference evidence="2 3" key="1">
    <citation type="submission" date="2017-10" db="EMBL/GenBank/DDBJ databases">
        <title>Novel microbial diversity and functional potential in the marine mammal oral microbiome.</title>
        <authorList>
            <person name="Dudek N.K."/>
            <person name="Sun C.L."/>
            <person name="Burstein D."/>
            <person name="Kantor R.S."/>
            <person name="Aliaga Goltsman D.S."/>
            <person name="Bik E.M."/>
            <person name="Thomas B.C."/>
            <person name="Banfield J.F."/>
            <person name="Relman D.A."/>
        </authorList>
    </citation>
    <scope>NUCLEOTIDE SEQUENCE [LARGE SCALE GENOMIC DNA]</scope>
    <source>
        <strain evidence="2">DOLJORAL78_47_16</strain>
    </source>
</reference>
<evidence type="ECO:0000259" key="1">
    <source>
        <dbReference type="PROSITE" id="PS51464"/>
    </source>
</evidence>
<feature type="domain" description="SIS" evidence="1">
    <location>
        <begin position="52"/>
        <end position="232"/>
    </location>
</feature>
<organism evidence="2 3">
    <name type="scientific">candidate division KSB3 bacterium</name>
    <dbReference type="NCBI Taxonomy" id="2044937"/>
    <lineage>
        <taxon>Bacteria</taxon>
        <taxon>candidate division KSB3</taxon>
    </lineage>
</organism>
<proteinExistence type="predicted"/>
<dbReference type="InterPro" id="IPR050099">
    <property type="entry name" value="SIS_GmhA/DiaA_subfam"/>
</dbReference>
<gene>
    <name evidence="2" type="ORF">CSA56_06615</name>
</gene>
<dbReference type="AlphaFoldDB" id="A0A2G6KGK8"/>
<dbReference type="CDD" id="cd05006">
    <property type="entry name" value="SIS_GmhA"/>
    <property type="match status" value="1"/>
</dbReference>
<dbReference type="GO" id="GO:0097367">
    <property type="term" value="F:carbohydrate derivative binding"/>
    <property type="evidence" value="ECO:0007669"/>
    <property type="project" value="InterPro"/>
</dbReference>
<accession>A0A2G6KGK8</accession>
<dbReference type="SUPFAM" id="SSF53697">
    <property type="entry name" value="SIS domain"/>
    <property type="match status" value="1"/>
</dbReference>
<dbReference type="InterPro" id="IPR046348">
    <property type="entry name" value="SIS_dom_sf"/>
</dbReference>
<dbReference type="Proteomes" id="UP000230821">
    <property type="component" value="Unassembled WGS sequence"/>
</dbReference>
<protein>
    <submittedName>
        <fullName evidence="2">Phosphoheptose isomerase</fullName>
    </submittedName>
</protein>
<dbReference type="Gene3D" id="3.40.50.10490">
    <property type="entry name" value="Glucose-6-phosphate isomerase like protein, domain 1"/>
    <property type="match status" value="1"/>
</dbReference>
<dbReference type="Pfam" id="PF13580">
    <property type="entry name" value="SIS_2"/>
    <property type="match status" value="1"/>
</dbReference>
<dbReference type="InterPro" id="IPR035461">
    <property type="entry name" value="GmhA/DiaA"/>
</dbReference>
<sequence>MNRIALKKTAQPILQHIRDNYPEEEDHLKQLLRKHPFFQEILADFLCAFSMMVDRFHSGRTLFLCGNGGSFADCIHIAGELMKTFKLRRPLALERKAALSGLEFGSILAESLQEGLPCHVLGLNPSLVSAIENDNKVGALQYAQELYVAGKQGDMLLGISTSGNAYNVRYAVSAAKARGMRVIGLTGSPGGVLADVADIAIQVPEKETYMVQEQHVIVYHALCLLLERRFFG</sequence>
<evidence type="ECO:0000313" key="2">
    <source>
        <dbReference type="EMBL" id="PIE34803.1"/>
    </source>
</evidence>
<dbReference type="PROSITE" id="PS51464">
    <property type="entry name" value="SIS"/>
    <property type="match status" value="1"/>
</dbReference>
<dbReference type="PANTHER" id="PTHR30390">
    <property type="entry name" value="SEDOHEPTULOSE 7-PHOSPHATE ISOMERASE / DNAA INITIATOR-ASSOCIATING FACTOR FOR REPLICATION INITIATION"/>
    <property type="match status" value="1"/>
</dbReference>